<dbReference type="Pfam" id="PF11706">
    <property type="entry name" value="zf-CGNR"/>
    <property type="match status" value="1"/>
</dbReference>
<sequence length="198" mass="22125">MLESMAPSFEWLGGHPALDFLNTLDERRSDAPLERLPDYATLVAFVRQARLVPASDAARLAARAGGGAARAAWKTALALRECAYRVVASRASGRIPSEEDLESLNRAFRTAATHRLIQVRLRSTHWIWDQPTALELPVWILSAAIEDLLSHSPADRVRLCHAEDCGVVFVDTSKPGRRRWCSMSGCGNRHKVRRFRAR</sequence>
<accession>A0A1J5SAY3</accession>
<feature type="domain" description="Zinc finger CGNR" evidence="1">
    <location>
        <begin position="156"/>
        <end position="198"/>
    </location>
</feature>
<gene>
    <name evidence="2" type="ORF">GALL_191340</name>
</gene>
<dbReference type="PANTHER" id="PTHR35525:SF3">
    <property type="entry name" value="BLL6575 PROTEIN"/>
    <property type="match status" value="1"/>
</dbReference>
<dbReference type="AlphaFoldDB" id="A0A1J5SAY3"/>
<evidence type="ECO:0000259" key="1">
    <source>
        <dbReference type="Pfam" id="PF11706"/>
    </source>
</evidence>
<dbReference type="InterPro" id="IPR023286">
    <property type="entry name" value="ABATE_dom_sf"/>
</dbReference>
<dbReference type="PANTHER" id="PTHR35525">
    <property type="entry name" value="BLL6575 PROTEIN"/>
    <property type="match status" value="1"/>
</dbReference>
<protein>
    <submittedName>
        <fullName evidence="2">CGNR zinc finger</fullName>
    </submittedName>
</protein>
<proteinExistence type="predicted"/>
<name>A0A1J5SAY3_9ZZZZ</name>
<dbReference type="EMBL" id="MLJW01000113">
    <property type="protein sequence ID" value="OIQ98891.1"/>
    <property type="molecule type" value="Genomic_DNA"/>
</dbReference>
<dbReference type="InterPro" id="IPR021005">
    <property type="entry name" value="Znf_CGNR"/>
</dbReference>
<dbReference type="Pfam" id="PF07336">
    <property type="entry name" value="ABATE"/>
    <property type="match status" value="1"/>
</dbReference>
<organism evidence="2">
    <name type="scientific">mine drainage metagenome</name>
    <dbReference type="NCBI Taxonomy" id="410659"/>
    <lineage>
        <taxon>unclassified sequences</taxon>
        <taxon>metagenomes</taxon>
        <taxon>ecological metagenomes</taxon>
    </lineage>
</organism>
<dbReference type="Gene3D" id="1.10.3300.10">
    <property type="entry name" value="Jann2411-like domain"/>
    <property type="match status" value="1"/>
</dbReference>
<dbReference type="InterPro" id="IPR010852">
    <property type="entry name" value="ABATE"/>
</dbReference>
<evidence type="ECO:0000313" key="2">
    <source>
        <dbReference type="EMBL" id="OIQ98891.1"/>
    </source>
</evidence>
<comment type="caution">
    <text evidence="2">The sequence shown here is derived from an EMBL/GenBank/DDBJ whole genome shotgun (WGS) entry which is preliminary data.</text>
</comment>
<reference evidence="2" key="1">
    <citation type="submission" date="2016-10" db="EMBL/GenBank/DDBJ databases">
        <title>Sequence of Gallionella enrichment culture.</title>
        <authorList>
            <person name="Poehlein A."/>
            <person name="Muehling M."/>
            <person name="Daniel R."/>
        </authorList>
    </citation>
    <scope>NUCLEOTIDE SEQUENCE</scope>
</reference>
<dbReference type="SUPFAM" id="SSF160904">
    <property type="entry name" value="Jann2411-like"/>
    <property type="match status" value="1"/>
</dbReference>